<dbReference type="Gene3D" id="6.10.140.530">
    <property type="match status" value="2"/>
</dbReference>
<proteinExistence type="predicted"/>
<feature type="domain" description="Helicase C-terminal" evidence="3">
    <location>
        <begin position="341"/>
        <end position="429"/>
    </location>
</feature>
<dbReference type="Pfam" id="PF00271">
    <property type="entry name" value="Helicase_C"/>
    <property type="match status" value="1"/>
</dbReference>
<dbReference type="InterPro" id="IPR014001">
    <property type="entry name" value="Helicase_ATP-bd"/>
</dbReference>
<feature type="domain" description="Helicase ATP-binding" evidence="2">
    <location>
        <begin position="44"/>
        <end position="257"/>
    </location>
</feature>
<evidence type="ECO:0008006" key="6">
    <source>
        <dbReference type="Google" id="ProtNLM"/>
    </source>
</evidence>
<dbReference type="SMART" id="SM00490">
    <property type="entry name" value="HELICc"/>
    <property type="match status" value="1"/>
</dbReference>
<name>A0ABY8UD49_TETOB</name>
<dbReference type="PANTHER" id="PTHR47396:SF1">
    <property type="entry name" value="ATP-DEPENDENT HELICASE IRC3-RELATED"/>
    <property type="match status" value="1"/>
</dbReference>
<dbReference type="InterPro" id="IPR006935">
    <property type="entry name" value="Helicase/UvrB_N"/>
</dbReference>
<protein>
    <recommendedName>
        <fullName evidence="6">Helicase C-terminal domain-containing protein</fullName>
    </recommendedName>
</protein>
<dbReference type="Pfam" id="PF04851">
    <property type="entry name" value="ResIII"/>
    <property type="match status" value="1"/>
</dbReference>
<dbReference type="InterPro" id="IPR050742">
    <property type="entry name" value="Helicase_Restrict-Modif_Enz"/>
</dbReference>
<feature type="compositionally biased region" description="Low complexity" evidence="1">
    <location>
        <begin position="509"/>
        <end position="536"/>
    </location>
</feature>
<dbReference type="Proteomes" id="UP001244341">
    <property type="component" value="Chromosome 10b"/>
</dbReference>
<evidence type="ECO:0000259" key="3">
    <source>
        <dbReference type="SMART" id="SM00490"/>
    </source>
</evidence>
<dbReference type="SMART" id="SM00487">
    <property type="entry name" value="DEXDc"/>
    <property type="match status" value="1"/>
</dbReference>
<gene>
    <name evidence="4" type="ORF">OEZ85_004013</name>
</gene>
<evidence type="ECO:0000256" key="1">
    <source>
        <dbReference type="SAM" id="MobiDB-lite"/>
    </source>
</evidence>
<evidence type="ECO:0000313" key="4">
    <source>
        <dbReference type="EMBL" id="WIA19393.1"/>
    </source>
</evidence>
<evidence type="ECO:0000313" key="5">
    <source>
        <dbReference type="Proteomes" id="UP001244341"/>
    </source>
</evidence>
<dbReference type="InterPro" id="IPR001650">
    <property type="entry name" value="Helicase_C-like"/>
</dbReference>
<dbReference type="EMBL" id="CP126217">
    <property type="protein sequence ID" value="WIA19393.1"/>
    <property type="molecule type" value="Genomic_DNA"/>
</dbReference>
<dbReference type="Gene3D" id="3.40.50.300">
    <property type="entry name" value="P-loop containing nucleotide triphosphate hydrolases"/>
    <property type="match status" value="2"/>
</dbReference>
<feature type="region of interest" description="Disordered" evidence="1">
    <location>
        <begin position="502"/>
        <end position="572"/>
    </location>
</feature>
<accession>A0ABY8UD49</accession>
<dbReference type="SUPFAM" id="SSF52540">
    <property type="entry name" value="P-loop containing nucleoside triphosphate hydrolases"/>
    <property type="match status" value="1"/>
</dbReference>
<evidence type="ECO:0000259" key="2">
    <source>
        <dbReference type="SMART" id="SM00487"/>
    </source>
</evidence>
<feature type="compositionally biased region" description="Polar residues" evidence="1">
    <location>
        <begin position="559"/>
        <end position="571"/>
    </location>
</feature>
<reference evidence="4 5" key="1">
    <citation type="submission" date="2023-05" db="EMBL/GenBank/DDBJ databases">
        <title>A 100% complete, gapless, phased diploid assembly of the Scenedesmus obliquus UTEX 3031 genome.</title>
        <authorList>
            <person name="Biondi T.C."/>
            <person name="Hanschen E.R."/>
            <person name="Kwon T."/>
            <person name="Eng W."/>
            <person name="Kruse C.P.S."/>
            <person name="Koehler S.I."/>
            <person name="Kunde Y."/>
            <person name="Gleasner C.D."/>
            <person name="You Mak K.T."/>
            <person name="Polle J."/>
            <person name="Hovde B.T."/>
            <person name="Starkenburg S.R."/>
        </authorList>
    </citation>
    <scope>NUCLEOTIDE SEQUENCE [LARGE SCALE GENOMIC DNA]</scope>
    <source>
        <strain evidence="4 5">DOE0152z</strain>
    </source>
</reference>
<organism evidence="4 5">
    <name type="scientific">Tetradesmus obliquus</name>
    <name type="common">Green alga</name>
    <name type="synonym">Acutodesmus obliquus</name>
    <dbReference type="NCBI Taxonomy" id="3088"/>
    <lineage>
        <taxon>Eukaryota</taxon>
        <taxon>Viridiplantae</taxon>
        <taxon>Chlorophyta</taxon>
        <taxon>core chlorophytes</taxon>
        <taxon>Chlorophyceae</taxon>
        <taxon>CS clade</taxon>
        <taxon>Sphaeropleales</taxon>
        <taxon>Scenedesmaceae</taxon>
        <taxon>Tetradesmus</taxon>
    </lineage>
</organism>
<dbReference type="CDD" id="cd18785">
    <property type="entry name" value="SF2_C"/>
    <property type="match status" value="1"/>
</dbReference>
<dbReference type="PANTHER" id="PTHR47396">
    <property type="entry name" value="TYPE I RESTRICTION ENZYME ECOKI R PROTEIN"/>
    <property type="match status" value="1"/>
</dbReference>
<sequence>MRTVPTGKTRRHRQQCRRNSWPQMREVIQLSGTAASMQPGELPVLPDLRPAQEDALEAIEAFMAGPEHHGIVQMFCGTGKSRVMLELVERDFAKSCSTATSSMVLDLATTTPGSTCAIVVPSIALITQFARDYVLKYGVTERCDVMCICSENELPRHSPNHADIAYTTSKERICHFLQQQQERQQQAQLDLVMFDEANHITAAQVSKLVFAAEFKQHARKCLYFTATPRYANGIRMLPHKDGTPGDCGPILFSYSLYQAVQDGACKDFKVLVMFTDSDGGDIAGDEAQAAAAGDQAAASSWRRSNSSRSSRELLAASFAAAATPSKVGDGCVRAFATPENQQLLGQLLQEFGAGYKRVRLEGLTAEDSSRQHLLQEFDATPDDEVFVLASCRTIGEGVDTKNANMVFFADPKGSYAATIQAVGRATRRNPHDGPDATGTVVLMVHINMAKYRACATDAERDTLLRDDLRGAAGGSFEAVTNFLLALKEEDGEFLQYGSRALKHSRNRQPAEQQQHPQPAEQPEQPQTAEEPAAADEQLPDPPAQQQRSRRRTKQAAAGSRSSHNTGSSAPRSSIKAGLLRRFQFDFSLAPGFEQIFRLADAQADEAGAAEGSAFLEALLLGTPSSTAARQPGLKSAPRTFADKVQQLQQYVSDNSGQFPSHKGASGSNERHLYQWCKKKRSRRRHQNLSVEEQHALEAIKKWNWGREAIGKRLDFDKQLQLLKQFLLQEGGRLPRTRERYEELDLGRWCNYLRRQQRDGKLKPAWFEELGQLTAIGWTWLEGKPGRVPKR</sequence>
<keyword evidence="5" id="KW-1185">Reference proteome</keyword>
<dbReference type="InterPro" id="IPR027417">
    <property type="entry name" value="P-loop_NTPase"/>
</dbReference>